<keyword evidence="6 12" id="KW-0654">Proteoglycan</keyword>
<dbReference type="PANTHER" id="PTHR10822:SF31">
    <property type="entry name" value="GLYPICAN-6"/>
    <property type="match status" value="1"/>
</dbReference>
<keyword evidence="3" id="KW-1003">Cell membrane</keyword>
<proteinExistence type="inferred from homology"/>
<keyword evidence="9 12" id="KW-0357">Heparan sulfate</keyword>
<dbReference type="Pfam" id="PF01153">
    <property type="entry name" value="Glypican"/>
    <property type="match status" value="1"/>
</dbReference>
<evidence type="ECO:0000256" key="8">
    <source>
        <dbReference type="ARBA" id="ARBA00023180"/>
    </source>
</evidence>
<comment type="function">
    <text evidence="12">Cell surface proteoglycan.</text>
</comment>
<dbReference type="InterPro" id="IPR001863">
    <property type="entry name" value="Glypican"/>
</dbReference>
<evidence type="ECO:0000256" key="10">
    <source>
        <dbReference type="ARBA" id="ARBA00023288"/>
    </source>
</evidence>
<sequence length="563" mass="63421">MLKTPVVVFTSLSLLLSLSCAGDVKSRSCSDVRQAFTTKGFSVHNLPHQEISGQHLRVCSQGYTCCTSDMEDRIGQQSKLDFEKLVDETSLTIRTIFTSRHKKFDEFFLELLDNSEKSLNDMFVRTYGKLYTHNSEMFEDLFSELKRYYTGGNVNLEEVLNDFWSRLLERMFQLLNSQYTFTDDYLECISKYTDQLKPFGDVPRKLKAQVTKAFIAARSFVQGLMVGREVANRVAKVNISPGCSKALTKMLYCPYCGEMPGLKPCANYCQNVMRGCLANQADLDPEWNLFIDAMLLVADRLEGPFNIEAVMEPIDVKISEAIMTMQDNSMQVSSKVFQGCGHPKAAGVGRSARGISDVFNSRFRPYSPEERPTTAAGTSLDRLVSGWQRGQSGVIDIKEKLKESKKFWSSLPDSICAEDEVTDPDEEQCWNSHTKGRYFPEVVKDGLTNQLNNPEVEVDITRPDTFIRQQIMTLRVMTNKLRNAYNGKDVYFQDSSDEESGSGSGSGFTTEPEVIHTEPPMLEADKSDPQPPADAAGPQQMPSLQLLSAVTALTWLLLLLRWR</sequence>
<accession>A0A9J8B6C2</accession>
<keyword evidence="10 12" id="KW-0449">Lipoprotein</keyword>
<protein>
    <submittedName>
        <fullName evidence="15">Glypican 6a</fullName>
    </submittedName>
</protein>
<evidence type="ECO:0000256" key="9">
    <source>
        <dbReference type="ARBA" id="ARBA00023207"/>
    </source>
</evidence>
<dbReference type="GO" id="GO:0098552">
    <property type="term" value="C:side of membrane"/>
    <property type="evidence" value="ECO:0007669"/>
    <property type="project" value="UniProtKB-KW"/>
</dbReference>
<dbReference type="GO" id="GO:0016477">
    <property type="term" value="P:cell migration"/>
    <property type="evidence" value="ECO:0007669"/>
    <property type="project" value="TreeGrafter"/>
</dbReference>
<dbReference type="PROSITE" id="PS51257">
    <property type="entry name" value="PROKAR_LIPOPROTEIN"/>
    <property type="match status" value="1"/>
</dbReference>
<evidence type="ECO:0000313" key="15">
    <source>
        <dbReference type="Ensembl" id="ENSCCRP00000152512.1"/>
    </source>
</evidence>
<dbReference type="GO" id="GO:0005576">
    <property type="term" value="C:extracellular region"/>
    <property type="evidence" value="ECO:0007669"/>
    <property type="project" value="TreeGrafter"/>
</dbReference>
<evidence type="ECO:0000256" key="3">
    <source>
        <dbReference type="ARBA" id="ARBA00022475"/>
    </source>
</evidence>
<evidence type="ECO:0000256" key="1">
    <source>
        <dbReference type="ARBA" id="ARBA00004609"/>
    </source>
</evidence>
<comment type="subcellular location">
    <subcellularLocation>
        <location evidence="1 12">Cell membrane</location>
        <topology evidence="1 12">Lipid-anchor</topology>
        <topology evidence="1 12">GPI-anchor</topology>
    </subcellularLocation>
</comment>
<organism evidence="15 16">
    <name type="scientific">Cyprinus carpio carpio</name>
    <dbReference type="NCBI Taxonomy" id="630221"/>
    <lineage>
        <taxon>Eukaryota</taxon>
        <taxon>Metazoa</taxon>
        <taxon>Chordata</taxon>
        <taxon>Craniata</taxon>
        <taxon>Vertebrata</taxon>
        <taxon>Euteleostomi</taxon>
        <taxon>Actinopterygii</taxon>
        <taxon>Neopterygii</taxon>
        <taxon>Teleostei</taxon>
        <taxon>Ostariophysi</taxon>
        <taxon>Cypriniformes</taxon>
        <taxon>Cyprinidae</taxon>
        <taxon>Cyprininae</taxon>
        <taxon>Cyprinus</taxon>
    </lineage>
</organism>
<evidence type="ECO:0000256" key="5">
    <source>
        <dbReference type="ARBA" id="ARBA00022729"/>
    </source>
</evidence>
<evidence type="ECO:0000256" key="7">
    <source>
        <dbReference type="ARBA" id="ARBA00023136"/>
    </source>
</evidence>
<feature type="region of interest" description="Disordered" evidence="13">
    <location>
        <begin position="492"/>
        <end position="513"/>
    </location>
</feature>
<keyword evidence="16" id="KW-1185">Reference proteome</keyword>
<dbReference type="PANTHER" id="PTHR10822">
    <property type="entry name" value="GLYPICAN"/>
    <property type="match status" value="1"/>
</dbReference>
<dbReference type="GO" id="GO:0045202">
    <property type="term" value="C:synapse"/>
    <property type="evidence" value="ECO:0007669"/>
    <property type="project" value="TreeGrafter"/>
</dbReference>
<dbReference type="GO" id="GO:1905475">
    <property type="term" value="P:regulation of protein localization to membrane"/>
    <property type="evidence" value="ECO:0007669"/>
    <property type="project" value="TreeGrafter"/>
</dbReference>
<dbReference type="GO" id="GO:0009966">
    <property type="term" value="P:regulation of signal transduction"/>
    <property type="evidence" value="ECO:0007669"/>
    <property type="project" value="InterPro"/>
</dbReference>
<dbReference type="AlphaFoldDB" id="A0A9J8B6C2"/>
<dbReference type="GeneTree" id="ENSGT01050000244897"/>
<evidence type="ECO:0000256" key="12">
    <source>
        <dbReference type="RuleBase" id="RU003519"/>
    </source>
</evidence>
<evidence type="ECO:0000256" key="4">
    <source>
        <dbReference type="ARBA" id="ARBA00022622"/>
    </source>
</evidence>
<evidence type="ECO:0000313" key="16">
    <source>
        <dbReference type="Proteomes" id="UP001108240"/>
    </source>
</evidence>
<reference evidence="15" key="2">
    <citation type="submission" date="2025-09" db="UniProtKB">
        <authorList>
            <consortium name="Ensembl"/>
        </authorList>
    </citation>
    <scope>IDENTIFICATION</scope>
</reference>
<evidence type="ECO:0000256" key="14">
    <source>
        <dbReference type="SAM" id="SignalP"/>
    </source>
</evidence>
<name>A0A9J8B6C2_CYPCA</name>
<dbReference type="GO" id="GO:0005886">
    <property type="term" value="C:plasma membrane"/>
    <property type="evidence" value="ECO:0007669"/>
    <property type="project" value="UniProtKB-SubCell"/>
</dbReference>
<dbReference type="OMA" id="XDESSGS"/>
<reference evidence="15" key="1">
    <citation type="submission" date="2025-08" db="UniProtKB">
        <authorList>
            <consortium name="Ensembl"/>
        </authorList>
    </citation>
    <scope>IDENTIFICATION</scope>
</reference>
<keyword evidence="8" id="KW-0325">Glycoprotein</keyword>
<dbReference type="GO" id="GO:0009986">
    <property type="term" value="C:cell surface"/>
    <property type="evidence" value="ECO:0007669"/>
    <property type="project" value="TreeGrafter"/>
</dbReference>
<evidence type="ECO:0000256" key="11">
    <source>
        <dbReference type="RuleBase" id="RU003518"/>
    </source>
</evidence>
<evidence type="ECO:0000256" key="2">
    <source>
        <dbReference type="ARBA" id="ARBA00010260"/>
    </source>
</evidence>
<keyword evidence="5 14" id="KW-0732">Signal</keyword>
<feature type="chain" id="PRO_5039937405" evidence="14">
    <location>
        <begin position="22"/>
        <end position="563"/>
    </location>
</feature>
<dbReference type="Ensembl" id="ENSCCRT00000140093.1">
    <property type="protein sequence ID" value="ENSCCRP00000152512.1"/>
    <property type="gene ID" value="ENSCCRG00000075847.1"/>
</dbReference>
<keyword evidence="7 12" id="KW-0472">Membrane</keyword>
<evidence type="ECO:0000256" key="13">
    <source>
        <dbReference type="SAM" id="MobiDB-lite"/>
    </source>
</evidence>
<dbReference type="Proteomes" id="UP001108240">
    <property type="component" value="Unplaced"/>
</dbReference>
<feature type="signal peptide" evidence="14">
    <location>
        <begin position="1"/>
        <end position="21"/>
    </location>
</feature>
<evidence type="ECO:0000256" key="6">
    <source>
        <dbReference type="ARBA" id="ARBA00022974"/>
    </source>
</evidence>
<keyword evidence="4 12" id="KW-0336">GPI-anchor</keyword>
<comment type="similarity">
    <text evidence="2 11">Belongs to the glypican family.</text>
</comment>